<evidence type="ECO:0000313" key="2">
    <source>
        <dbReference type="Proteomes" id="UP001058381"/>
    </source>
</evidence>
<dbReference type="RefSeq" id="WP_252164273.1">
    <property type="nucleotide sequence ID" value="NZ_CP094827.1"/>
</dbReference>
<dbReference type="AlphaFoldDB" id="A0A9Q9J291"/>
<dbReference type="Proteomes" id="UP001058381">
    <property type="component" value="Chromosome"/>
</dbReference>
<gene>
    <name evidence="1" type="ORF">M0D43_08375</name>
</gene>
<accession>A0A9Q9J291</accession>
<protein>
    <submittedName>
        <fullName evidence="1">Uncharacterized protein</fullName>
    </submittedName>
</protein>
<proteinExistence type="predicted"/>
<sequence length="151" mass="16792">MEDFAGASDIRIDDVKALLAPATPRCLATAHLGGVAIECKLKSLIAVYHRIAEWGESGQRPKDPRQGSPIANPGHGIVQALKMMPDLYKRARIDPKMLEHLAVIVNPKGTMEVDYISLRYSSKEFSAQALSEWKCSFNYVVGWINKNREVI</sequence>
<name>A0A9Q9J291_9XANT</name>
<organism evidence="1 2">
    <name type="scientific">Xanthomonas prunicola</name>
    <dbReference type="NCBI Taxonomy" id="2053930"/>
    <lineage>
        <taxon>Bacteria</taxon>
        <taxon>Pseudomonadati</taxon>
        <taxon>Pseudomonadota</taxon>
        <taxon>Gammaproteobacteria</taxon>
        <taxon>Lysobacterales</taxon>
        <taxon>Lysobacteraceae</taxon>
        <taxon>Xanthomonas</taxon>
    </lineage>
</organism>
<evidence type="ECO:0000313" key="1">
    <source>
        <dbReference type="EMBL" id="UXA66964.1"/>
    </source>
</evidence>
<dbReference type="GeneID" id="75151363"/>
<reference evidence="1" key="1">
    <citation type="submission" date="2022-04" db="EMBL/GenBank/DDBJ databases">
        <title>Xanthomonas prunicola pv. tritici, a pathogen causing a previously unreported foliar disease of wheat.</title>
        <authorList>
            <person name="Clavijo F."/>
            <person name="Curland R.D."/>
            <person name="Dill-Macky R."/>
            <person name="Pereyra S."/>
            <person name="Roman-Reyna V."/>
            <person name="Siri M.I."/>
        </authorList>
    </citation>
    <scope>NUCLEOTIDE SEQUENCE</scope>
    <source>
        <strain evidence="1">CIX249</strain>
    </source>
</reference>
<dbReference type="EMBL" id="CP096142">
    <property type="protein sequence ID" value="UXA66964.1"/>
    <property type="molecule type" value="Genomic_DNA"/>
</dbReference>